<comment type="caution">
    <text evidence="2">The sequence shown here is derived from an EMBL/GenBank/DDBJ whole genome shotgun (WGS) entry which is preliminary data.</text>
</comment>
<reference evidence="2" key="1">
    <citation type="submission" date="2022-04" db="EMBL/GenBank/DDBJ databases">
        <title>Carnegiea gigantea Genome sequencing and assembly v2.</title>
        <authorList>
            <person name="Copetti D."/>
            <person name="Sanderson M.J."/>
            <person name="Burquez A."/>
            <person name="Wojciechowski M.F."/>
        </authorList>
    </citation>
    <scope>NUCLEOTIDE SEQUENCE</scope>
    <source>
        <strain evidence="2">SGP5-SGP5p</strain>
        <tissue evidence="2">Aerial part</tissue>
    </source>
</reference>
<dbReference type="OrthoDB" id="952963at2759"/>
<organism evidence="2 3">
    <name type="scientific">Carnegiea gigantea</name>
    <dbReference type="NCBI Taxonomy" id="171969"/>
    <lineage>
        <taxon>Eukaryota</taxon>
        <taxon>Viridiplantae</taxon>
        <taxon>Streptophyta</taxon>
        <taxon>Embryophyta</taxon>
        <taxon>Tracheophyta</taxon>
        <taxon>Spermatophyta</taxon>
        <taxon>Magnoliopsida</taxon>
        <taxon>eudicotyledons</taxon>
        <taxon>Gunneridae</taxon>
        <taxon>Pentapetalae</taxon>
        <taxon>Caryophyllales</taxon>
        <taxon>Cactineae</taxon>
        <taxon>Cactaceae</taxon>
        <taxon>Cactoideae</taxon>
        <taxon>Echinocereeae</taxon>
        <taxon>Carnegiea</taxon>
    </lineage>
</organism>
<name>A0A9Q1QGG8_9CARY</name>
<proteinExistence type="predicted"/>
<feature type="domain" description="AMP-dependent synthetase/ligase" evidence="1">
    <location>
        <begin position="87"/>
        <end position="297"/>
    </location>
</feature>
<evidence type="ECO:0000313" key="3">
    <source>
        <dbReference type="Proteomes" id="UP001153076"/>
    </source>
</evidence>
<dbReference type="AlphaFoldDB" id="A0A9Q1QGG8"/>
<dbReference type="SUPFAM" id="SSF56801">
    <property type="entry name" value="Acetyl-CoA synthetase-like"/>
    <property type="match status" value="1"/>
</dbReference>
<dbReference type="Pfam" id="PF00501">
    <property type="entry name" value="AMP-binding"/>
    <property type="match status" value="1"/>
</dbReference>
<dbReference type="PANTHER" id="PTHR44378">
    <property type="entry name" value="ACYL-ACTIVATING ENZYME 17, PEROXISOMAL-RELATED"/>
    <property type="match status" value="1"/>
</dbReference>
<gene>
    <name evidence="2" type="ORF">Cgig2_022780</name>
</gene>
<protein>
    <recommendedName>
        <fullName evidence="1">AMP-dependent synthetase/ligase domain-containing protein</fullName>
    </recommendedName>
</protein>
<dbReference type="InterPro" id="IPR000873">
    <property type="entry name" value="AMP-dep_synth/lig_dom"/>
</dbReference>
<accession>A0A9Q1QGG8</accession>
<keyword evidence="3" id="KW-1185">Reference proteome</keyword>
<sequence>MDQVLGKAYEDPITSFPLFQKFIAQNPEIYWSIVLKELSVWFHEAPMCILDETDKSKPGGTWFPGPVLNIAECCLLQTSYPGKMDNNVAIVWREEGCDNNPVCHLTLKDVKDQVILVANALDSTFSKGDVIAIDMPMTVSAVIIYLAIILSGRIVVSIADSFAAKEIATRLRVSQAKGVFTQELISSQWISRVVEATPDIVIVPPASGEAANVPLRKQDKSWKEFLAHEDLKSGSLNLDYLLHVRRCGSSEGIIDLKVDNLRPDHYSSVYQPGESITHILFSSETTGEPKAIPWSQLSPTRGAADL</sequence>
<dbReference type="EMBL" id="JAKOGI010000182">
    <property type="protein sequence ID" value="KAJ8440924.1"/>
    <property type="molecule type" value="Genomic_DNA"/>
</dbReference>
<dbReference type="InterPro" id="IPR042099">
    <property type="entry name" value="ANL_N_sf"/>
</dbReference>
<dbReference type="PANTHER" id="PTHR44378:SF1">
    <property type="entry name" value="ACYL-ACTIVATING ENZYME 18, PEROXISOMAL-RELATED"/>
    <property type="match status" value="1"/>
</dbReference>
<evidence type="ECO:0000259" key="1">
    <source>
        <dbReference type="Pfam" id="PF00501"/>
    </source>
</evidence>
<evidence type="ECO:0000313" key="2">
    <source>
        <dbReference type="EMBL" id="KAJ8440924.1"/>
    </source>
</evidence>
<dbReference type="Proteomes" id="UP001153076">
    <property type="component" value="Unassembled WGS sequence"/>
</dbReference>
<dbReference type="Gene3D" id="3.40.50.12780">
    <property type="entry name" value="N-terminal domain of ligase-like"/>
    <property type="match status" value="1"/>
</dbReference>